<feature type="region of interest" description="Disordered" evidence="1">
    <location>
        <begin position="288"/>
        <end position="342"/>
    </location>
</feature>
<dbReference type="PANTHER" id="PTHR28094">
    <property type="entry name" value="MEIOTICALLY UP-REGULATED GENE 113 PROTEIN"/>
    <property type="match status" value="1"/>
</dbReference>
<sequence>MPHFFHAPEARLGRNDSKNPATTCKGVTSAGKPCRRDISANKPSKNGVLAVSQIDDVEAAAAFFCWQHKDQAEKLVQQNSSTPNKPARADTHIVPLKERSSIDTLVGRLGILDVEDGNNKPGKKPNKTAQNGHGKIQRPPTWNNVQGPLLSVPSGVTSSGEYRLPVKKEEPSFWASLCCMCLGNDDNDYEIVRRKRQQGNQPGMSQGPQTSRPPQQSRPPRPSPRPSDQSSPTIDPSNKTSWLLSFIPSSVSPEKASQLLAEASKPISKHDEPGFIYIFWLTETTDDAKPSDRDASDLLSAPSRPDANRRTSDLLRSYSIQADGSSPRGVAGKTKSRKKEDKHILLKIGRANNVYRRMNEWQRQCGKVPSLVRYYPYVHSPQASPSASPGPSTLVGPKGDGTDAKGVRKCPHVHRVERLIHIELADQRVMRDCKECGKQHREWFEVEASRDGVKAVDEVVRRWVRYAEELAASS</sequence>
<dbReference type="Proteomes" id="UP001363622">
    <property type="component" value="Unassembled WGS sequence"/>
</dbReference>
<evidence type="ECO:0000256" key="1">
    <source>
        <dbReference type="SAM" id="MobiDB-lite"/>
    </source>
</evidence>
<dbReference type="Pfam" id="PF10544">
    <property type="entry name" value="T5orf172"/>
    <property type="match status" value="1"/>
</dbReference>
<keyword evidence="4" id="KW-1185">Reference proteome</keyword>
<proteinExistence type="predicted"/>
<evidence type="ECO:0000313" key="3">
    <source>
        <dbReference type="EMBL" id="KAK7523958.1"/>
    </source>
</evidence>
<comment type="caution">
    <text evidence="3">The sequence shown here is derived from an EMBL/GenBank/DDBJ whole genome shotgun (WGS) entry which is preliminary data.</text>
</comment>
<feature type="compositionally biased region" description="Low complexity" evidence="1">
    <location>
        <begin position="205"/>
        <end position="215"/>
    </location>
</feature>
<feature type="region of interest" description="Disordered" evidence="1">
    <location>
        <begin position="1"/>
        <end position="21"/>
    </location>
</feature>
<accession>A0ABR1KYN4</accession>
<dbReference type="EMBL" id="JBBPHU010000001">
    <property type="protein sequence ID" value="KAK7523958.1"/>
    <property type="molecule type" value="Genomic_DNA"/>
</dbReference>
<gene>
    <name evidence="3" type="ORF">IWZ03DRAFT_365985</name>
</gene>
<feature type="domain" description="Bacteriophage T5 Orf172 DNA-binding" evidence="2">
    <location>
        <begin position="340"/>
        <end position="463"/>
    </location>
</feature>
<organism evidence="3 4">
    <name type="scientific">Phyllosticta citriasiana</name>
    <dbReference type="NCBI Taxonomy" id="595635"/>
    <lineage>
        <taxon>Eukaryota</taxon>
        <taxon>Fungi</taxon>
        <taxon>Dikarya</taxon>
        <taxon>Ascomycota</taxon>
        <taxon>Pezizomycotina</taxon>
        <taxon>Dothideomycetes</taxon>
        <taxon>Dothideomycetes incertae sedis</taxon>
        <taxon>Botryosphaeriales</taxon>
        <taxon>Phyllostictaceae</taxon>
        <taxon>Phyllosticta</taxon>
    </lineage>
</organism>
<dbReference type="SMART" id="SM00974">
    <property type="entry name" value="T5orf172"/>
    <property type="match status" value="1"/>
</dbReference>
<feature type="compositionally biased region" description="Low complexity" evidence="1">
    <location>
        <begin position="381"/>
        <end position="392"/>
    </location>
</feature>
<evidence type="ECO:0000313" key="4">
    <source>
        <dbReference type="Proteomes" id="UP001363622"/>
    </source>
</evidence>
<dbReference type="InterPro" id="IPR018306">
    <property type="entry name" value="Phage_T5_Orf172_DNA-bd"/>
</dbReference>
<feature type="compositionally biased region" description="Basic and acidic residues" evidence="1">
    <location>
        <begin position="1"/>
        <end position="17"/>
    </location>
</feature>
<dbReference type="InterPro" id="IPR053006">
    <property type="entry name" value="Meiosis_regulatory"/>
</dbReference>
<protein>
    <submittedName>
        <fullName evidence="3">Meiotically up-regulated gene 113-domain-containing protein</fullName>
    </submittedName>
</protein>
<dbReference type="PANTHER" id="PTHR28094:SF2">
    <property type="entry name" value="BACTERIOPHAGE T5 ORF172 DNA-BINDING DOMAIN-CONTAINING PROTEIN"/>
    <property type="match status" value="1"/>
</dbReference>
<evidence type="ECO:0000259" key="2">
    <source>
        <dbReference type="SMART" id="SM00974"/>
    </source>
</evidence>
<name>A0ABR1KYN4_9PEZI</name>
<feature type="region of interest" description="Disordered" evidence="1">
    <location>
        <begin position="113"/>
        <end position="150"/>
    </location>
</feature>
<feature type="compositionally biased region" description="Pro residues" evidence="1">
    <location>
        <begin position="216"/>
        <end position="225"/>
    </location>
</feature>
<feature type="region of interest" description="Disordered" evidence="1">
    <location>
        <begin position="197"/>
        <end position="239"/>
    </location>
</feature>
<reference evidence="3 4" key="1">
    <citation type="submission" date="2024-04" db="EMBL/GenBank/DDBJ databases">
        <title>Phyllosticta paracitricarpa is synonymous to the EU quarantine fungus P. citricarpa based on phylogenomic analyses.</title>
        <authorList>
            <consortium name="Lawrence Berkeley National Laboratory"/>
            <person name="Van Ingen-Buijs V.A."/>
            <person name="Van Westerhoven A.C."/>
            <person name="Haridas S."/>
            <person name="Skiadas P."/>
            <person name="Martin F."/>
            <person name="Groenewald J.Z."/>
            <person name="Crous P.W."/>
            <person name="Seidl M.F."/>
        </authorList>
    </citation>
    <scope>NUCLEOTIDE SEQUENCE [LARGE SCALE GENOMIC DNA]</scope>
    <source>
        <strain evidence="3 4">CBS 123371</strain>
    </source>
</reference>
<feature type="region of interest" description="Disordered" evidence="1">
    <location>
        <begin position="381"/>
        <end position="407"/>
    </location>
</feature>